<evidence type="ECO:0000256" key="9">
    <source>
        <dbReference type="ARBA" id="ARBA00022741"/>
    </source>
</evidence>
<evidence type="ECO:0000256" key="12">
    <source>
        <dbReference type="ARBA" id="ARBA00022993"/>
    </source>
</evidence>
<dbReference type="InterPro" id="IPR027417">
    <property type="entry name" value="P-loop_NTPase"/>
</dbReference>
<proteinExistence type="inferred from homology"/>
<evidence type="ECO:0000256" key="6">
    <source>
        <dbReference type="ARBA" id="ARBA00015080"/>
    </source>
</evidence>
<feature type="binding site" evidence="14">
    <location>
        <begin position="89"/>
        <end position="96"/>
    </location>
    <ligand>
        <name>ATP</name>
        <dbReference type="ChEBI" id="CHEBI:30616"/>
    </ligand>
</feature>
<dbReference type="SUPFAM" id="SSF52540">
    <property type="entry name" value="P-loop containing nucleoside triphosphate hydrolases"/>
    <property type="match status" value="1"/>
</dbReference>
<keyword evidence="12 14" id="KW-0173">Coenzyme A biosynthesis</keyword>
<sequence length="305" mass="35733">MNNSVYERFERHVWRDLHTENPITISKKELSELTSLNDRISQLDVTEIYMPLLYLIDCYRKGFAALRFHKSQFLQTDSVHMPFIIGISGSVAVGKSTTARLLLHMLEKAYPKNRVQLMTTDGFLYPNKVLKEIKILDRKGFPESYDMEALIRFMTAVKSGQPHVKAPVYSHDTYDIVPEEVEEVDRPDILIVEGINVLQLPQNREIFVSDFFDVSLFVDAEPRLIEEWYLERFELLMDRAVSDPQNYYYKYAIGDRKSAIAMAQRVWQDTNLKNLKEYILPTRSRADIILHKSEKHVIDRVLVKR</sequence>
<evidence type="ECO:0000256" key="10">
    <source>
        <dbReference type="ARBA" id="ARBA00022777"/>
    </source>
</evidence>
<comment type="subcellular location">
    <subcellularLocation>
        <location evidence="2 14 15">Cytoplasm</location>
    </subcellularLocation>
</comment>
<dbReference type="EC" id="2.7.1.33" evidence="5 14"/>
<dbReference type="Gene3D" id="3.40.50.300">
    <property type="entry name" value="P-loop containing nucleotide triphosphate hydrolases"/>
    <property type="match status" value="1"/>
</dbReference>
<evidence type="ECO:0000259" key="16">
    <source>
        <dbReference type="Pfam" id="PF00485"/>
    </source>
</evidence>
<dbReference type="Proteomes" id="UP000262195">
    <property type="component" value="Unassembled WGS sequence"/>
</dbReference>
<reference evidence="17 18" key="1">
    <citation type="journal article" date="2018" name="Nat. Biotechnol.">
        <title>A standardized bacterial taxonomy based on genome phylogeny substantially revises the tree of life.</title>
        <authorList>
            <person name="Parks D.H."/>
            <person name="Chuvochina M."/>
            <person name="Waite D.W."/>
            <person name="Rinke C."/>
            <person name="Skarshewski A."/>
            <person name="Chaumeil P.A."/>
            <person name="Hugenholtz P."/>
        </authorList>
    </citation>
    <scope>NUCLEOTIDE SEQUENCE [LARGE SCALE GENOMIC DNA]</scope>
    <source>
        <strain evidence="17">UBA11306</strain>
    </source>
</reference>
<organism evidence="17 18">
    <name type="scientific">Bavariicoccus seileri</name>
    <dbReference type="NCBI Taxonomy" id="549685"/>
    <lineage>
        <taxon>Bacteria</taxon>
        <taxon>Bacillati</taxon>
        <taxon>Bacillota</taxon>
        <taxon>Bacilli</taxon>
        <taxon>Lactobacillales</taxon>
        <taxon>Enterococcaceae</taxon>
        <taxon>Bavariicoccus</taxon>
    </lineage>
</organism>
<evidence type="ECO:0000256" key="11">
    <source>
        <dbReference type="ARBA" id="ARBA00022840"/>
    </source>
</evidence>
<dbReference type="GO" id="GO:0005524">
    <property type="term" value="F:ATP binding"/>
    <property type="evidence" value="ECO:0007669"/>
    <property type="project" value="UniProtKB-UniRule"/>
</dbReference>
<protein>
    <recommendedName>
        <fullName evidence="6 14">Pantothenate kinase</fullName>
        <ecNumber evidence="5 14">2.7.1.33</ecNumber>
    </recommendedName>
    <alternativeName>
        <fullName evidence="13 14">Pantothenic acid kinase</fullName>
    </alternativeName>
</protein>
<comment type="catalytic activity">
    <reaction evidence="1 14 15">
        <text>(R)-pantothenate + ATP = (R)-4'-phosphopantothenate + ADP + H(+)</text>
        <dbReference type="Rhea" id="RHEA:16373"/>
        <dbReference type="ChEBI" id="CHEBI:10986"/>
        <dbReference type="ChEBI" id="CHEBI:15378"/>
        <dbReference type="ChEBI" id="CHEBI:29032"/>
        <dbReference type="ChEBI" id="CHEBI:30616"/>
        <dbReference type="ChEBI" id="CHEBI:456216"/>
        <dbReference type="EC" id="2.7.1.33"/>
    </reaction>
</comment>
<evidence type="ECO:0000256" key="5">
    <source>
        <dbReference type="ARBA" id="ARBA00012102"/>
    </source>
</evidence>
<dbReference type="NCBIfam" id="TIGR00554">
    <property type="entry name" value="panK_bact"/>
    <property type="match status" value="1"/>
</dbReference>
<dbReference type="HAMAP" id="MF_00215">
    <property type="entry name" value="Pantothen_kinase_1"/>
    <property type="match status" value="1"/>
</dbReference>
<keyword evidence="9 14" id="KW-0547">Nucleotide-binding</keyword>
<evidence type="ECO:0000256" key="15">
    <source>
        <dbReference type="RuleBase" id="RU003530"/>
    </source>
</evidence>
<dbReference type="STRING" id="1121105.GCA_000421665_01640"/>
<dbReference type="AlphaFoldDB" id="A0A3D4S2S6"/>
<dbReference type="InterPro" id="IPR004566">
    <property type="entry name" value="PanK"/>
</dbReference>
<keyword evidence="11 14" id="KW-0067">ATP-binding</keyword>
<keyword evidence="7 14" id="KW-0963">Cytoplasm</keyword>
<evidence type="ECO:0000256" key="1">
    <source>
        <dbReference type="ARBA" id="ARBA00001206"/>
    </source>
</evidence>
<evidence type="ECO:0000256" key="2">
    <source>
        <dbReference type="ARBA" id="ARBA00004496"/>
    </source>
</evidence>
<dbReference type="PANTHER" id="PTHR10285">
    <property type="entry name" value="URIDINE KINASE"/>
    <property type="match status" value="1"/>
</dbReference>
<gene>
    <name evidence="14" type="primary">coaA</name>
    <name evidence="17" type="ORF">DIW15_00100</name>
</gene>
<comment type="similarity">
    <text evidence="4 14 15">Belongs to the prokaryotic pantothenate kinase family.</text>
</comment>
<dbReference type="EMBL" id="DQHO01000002">
    <property type="protein sequence ID" value="HCS93097.1"/>
    <property type="molecule type" value="Genomic_DNA"/>
</dbReference>
<name>A0A3D4S2S6_9ENTE</name>
<evidence type="ECO:0000256" key="8">
    <source>
        <dbReference type="ARBA" id="ARBA00022679"/>
    </source>
</evidence>
<feature type="domain" description="Phosphoribulokinase/uridine kinase" evidence="16">
    <location>
        <begin position="84"/>
        <end position="225"/>
    </location>
</feature>
<dbReference type="Pfam" id="PF00485">
    <property type="entry name" value="PRK"/>
    <property type="match status" value="1"/>
</dbReference>
<evidence type="ECO:0000256" key="7">
    <source>
        <dbReference type="ARBA" id="ARBA00022490"/>
    </source>
</evidence>
<keyword evidence="8 14" id="KW-0808">Transferase</keyword>
<evidence type="ECO:0000313" key="17">
    <source>
        <dbReference type="EMBL" id="HCS93097.1"/>
    </source>
</evidence>
<dbReference type="PIRSF" id="PIRSF000545">
    <property type="entry name" value="Pantothenate_kin"/>
    <property type="match status" value="1"/>
</dbReference>
<dbReference type="InterPro" id="IPR006083">
    <property type="entry name" value="PRK/URK"/>
</dbReference>
<evidence type="ECO:0000256" key="14">
    <source>
        <dbReference type="HAMAP-Rule" id="MF_00215"/>
    </source>
</evidence>
<evidence type="ECO:0000256" key="13">
    <source>
        <dbReference type="ARBA" id="ARBA00032866"/>
    </source>
</evidence>
<comment type="pathway">
    <text evidence="3 14 15">Cofactor biosynthesis; coenzyme A biosynthesis; CoA from (R)-pantothenate: step 1/5.</text>
</comment>
<dbReference type="GO" id="GO:0004594">
    <property type="term" value="F:pantothenate kinase activity"/>
    <property type="evidence" value="ECO:0007669"/>
    <property type="project" value="UniProtKB-UniRule"/>
</dbReference>
<comment type="caution">
    <text evidence="17">The sequence shown here is derived from an EMBL/GenBank/DDBJ whole genome shotgun (WGS) entry which is preliminary data.</text>
</comment>
<evidence type="ECO:0000256" key="3">
    <source>
        <dbReference type="ARBA" id="ARBA00005225"/>
    </source>
</evidence>
<dbReference type="CDD" id="cd02025">
    <property type="entry name" value="PanK"/>
    <property type="match status" value="1"/>
</dbReference>
<dbReference type="GO" id="GO:0015937">
    <property type="term" value="P:coenzyme A biosynthetic process"/>
    <property type="evidence" value="ECO:0007669"/>
    <property type="project" value="UniProtKB-UniRule"/>
</dbReference>
<keyword evidence="10 14" id="KW-0418">Kinase</keyword>
<dbReference type="UniPathway" id="UPA00241">
    <property type="reaction ID" value="UER00352"/>
</dbReference>
<evidence type="ECO:0000256" key="4">
    <source>
        <dbReference type="ARBA" id="ARBA00006087"/>
    </source>
</evidence>
<dbReference type="GO" id="GO:0005737">
    <property type="term" value="C:cytoplasm"/>
    <property type="evidence" value="ECO:0007669"/>
    <property type="project" value="UniProtKB-SubCell"/>
</dbReference>
<accession>A0A3D4S2S6</accession>
<evidence type="ECO:0000313" key="18">
    <source>
        <dbReference type="Proteomes" id="UP000262195"/>
    </source>
</evidence>